<organism evidence="15 16">
    <name type="scientific">Microbulbifer taiwanensis</name>
    <dbReference type="NCBI Taxonomy" id="986746"/>
    <lineage>
        <taxon>Bacteria</taxon>
        <taxon>Pseudomonadati</taxon>
        <taxon>Pseudomonadota</taxon>
        <taxon>Gammaproteobacteria</taxon>
        <taxon>Cellvibrionales</taxon>
        <taxon>Microbulbiferaceae</taxon>
        <taxon>Microbulbifer</taxon>
    </lineage>
</organism>
<evidence type="ECO:0000256" key="9">
    <source>
        <dbReference type="ARBA" id="ARBA00023125"/>
    </source>
</evidence>
<dbReference type="Pfam" id="PF08272">
    <property type="entry name" value="Zn_Ribbon_Topo"/>
    <property type="match status" value="2"/>
</dbReference>
<dbReference type="PROSITE" id="PS50880">
    <property type="entry name" value="TOPRIM"/>
    <property type="match status" value="1"/>
</dbReference>
<dbReference type="InterPro" id="IPR034149">
    <property type="entry name" value="TOPRIM_TopoI"/>
</dbReference>
<evidence type="ECO:0000256" key="12">
    <source>
        <dbReference type="SAM" id="MobiDB-lite"/>
    </source>
</evidence>
<protein>
    <recommendedName>
        <fullName evidence="11">DNA topoisomerase 1</fullName>
        <ecNumber evidence="11">5.6.2.1</ecNumber>
    </recommendedName>
    <alternativeName>
        <fullName evidence="11">DNA topoisomerase I</fullName>
    </alternativeName>
</protein>
<dbReference type="PANTHER" id="PTHR42785:SF1">
    <property type="entry name" value="DNA TOPOISOMERASE"/>
    <property type="match status" value="1"/>
</dbReference>
<dbReference type="EMBL" id="JBHSVR010000001">
    <property type="protein sequence ID" value="MFC6635553.1"/>
    <property type="molecule type" value="Genomic_DNA"/>
</dbReference>
<dbReference type="InterPro" id="IPR013497">
    <property type="entry name" value="Topo_IA_cen"/>
</dbReference>
<dbReference type="HAMAP" id="MF_00952">
    <property type="entry name" value="Topoisom_1_prok"/>
    <property type="match status" value="1"/>
</dbReference>
<feature type="site" description="Interaction with DNA" evidence="11">
    <location>
        <position position="189"/>
    </location>
</feature>
<keyword evidence="4" id="KW-0677">Repeat</keyword>
<feature type="site" description="Interaction with DNA" evidence="11">
    <location>
        <position position="196"/>
    </location>
</feature>
<dbReference type="CDD" id="cd03363">
    <property type="entry name" value="TOPRIM_TopoIA_TopoI"/>
    <property type="match status" value="1"/>
</dbReference>
<dbReference type="InterPro" id="IPR003602">
    <property type="entry name" value="Topo_IA_DNA-bd_dom"/>
</dbReference>
<evidence type="ECO:0000256" key="4">
    <source>
        <dbReference type="ARBA" id="ARBA00022737"/>
    </source>
</evidence>
<dbReference type="Pfam" id="PF21372">
    <property type="entry name" value="Zn_ribbon_bTOP1"/>
    <property type="match status" value="1"/>
</dbReference>
<dbReference type="SMART" id="SM00437">
    <property type="entry name" value="TOP1Ac"/>
    <property type="match status" value="1"/>
</dbReference>
<dbReference type="Proteomes" id="UP001596425">
    <property type="component" value="Unassembled WGS sequence"/>
</dbReference>
<comment type="subunit">
    <text evidence="11">Monomer.</text>
</comment>
<feature type="site" description="Interaction with DNA" evidence="11">
    <location>
        <position position="333"/>
    </location>
</feature>
<feature type="compositionally biased region" description="Basic residues" evidence="12">
    <location>
        <begin position="880"/>
        <end position="895"/>
    </location>
</feature>
<dbReference type="InterPro" id="IPR028612">
    <property type="entry name" value="Topoisom_1_IA"/>
</dbReference>
<keyword evidence="7" id="KW-0460">Magnesium</keyword>
<dbReference type="SMART" id="SM00493">
    <property type="entry name" value="TOPRIM"/>
    <property type="match status" value="1"/>
</dbReference>
<dbReference type="InterPro" id="IPR023405">
    <property type="entry name" value="Topo_IA_core_domain"/>
</dbReference>
<evidence type="ECO:0000256" key="5">
    <source>
        <dbReference type="ARBA" id="ARBA00022771"/>
    </source>
</evidence>
<feature type="domain" description="Toprim" evidence="13">
    <location>
        <begin position="3"/>
        <end position="154"/>
    </location>
</feature>
<keyword evidence="16" id="KW-1185">Reference proteome</keyword>
<name>A0ABW1YRZ1_9GAMM</name>
<dbReference type="Gene3D" id="2.70.20.10">
    <property type="entry name" value="Topoisomerase I, domain 3"/>
    <property type="match status" value="1"/>
</dbReference>
<comment type="catalytic activity">
    <reaction evidence="1 11">
        <text>ATP-independent breakage of single-stranded DNA, followed by passage and rejoining.</text>
        <dbReference type="EC" id="5.6.2.1"/>
    </reaction>
</comment>
<comment type="similarity">
    <text evidence="2 11">Belongs to the type IA topoisomerase family.</text>
</comment>
<evidence type="ECO:0000256" key="7">
    <source>
        <dbReference type="ARBA" id="ARBA00022842"/>
    </source>
</evidence>
<feature type="region of interest" description="Interaction with DNA" evidence="11">
    <location>
        <begin position="204"/>
        <end position="209"/>
    </location>
</feature>
<dbReference type="InterPro" id="IPR005733">
    <property type="entry name" value="TopoI_bac-type"/>
</dbReference>
<dbReference type="PANTHER" id="PTHR42785">
    <property type="entry name" value="DNA TOPOISOMERASE, TYPE IA, CORE"/>
    <property type="match status" value="1"/>
</dbReference>
<feature type="site" description="Interaction with DNA" evidence="11">
    <location>
        <position position="181"/>
    </location>
</feature>
<evidence type="ECO:0000313" key="15">
    <source>
        <dbReference type="EMBL" id="MFC6635553.1"/>
    </source>
</evidence>
<dbReference type="InterPro" id="IPR000380">
    <property type="entry name" value="Topo_IA"/>
</dbReference>
<feature type="region of interest" description="Disordered" evidence="12">
    <location>
        <begin position="36"/>
        <end position="62"/>
    </location>
</feature>
<dbReference type="EC" id="5.6.2.1" evidence="11"/>
<dbReference type="Gene3D" id="1.10.460.10">
    <property type="entry name" value="Topoisomerase I, domain 2"/>
    <property type="match status" value="1"/>
</dbReference>
<feature type="compositionally biased region" description="Basic and acidic residues" evidence="12">
    <location>
        <begin position="47"/>
        <end position="62"/>
    </location>
</feature>
<dbReference type="InterPro" id="IPR013263">
    <property type="entry name" value="TopoI_Znr_bac"/>
</dbReference>
<dbReference type="PROSITE" id="PS52039">
    <property type="entry name" value="TOPO_IA_2"/>
    <property type="match status" value="1"/>
</dbReference>
<dbReference type="Gene3D" id="3.40.50.140">
    <property type="match status" value="1"/>
</dbReference>
<dbReference type="Gene3D" id="2.20.25.10">
    <property type="match status" value="1"/>
</dbReference>
<dbReference type="InterPro" id="IPR049330">
    <property type="entry name" value="TOP1_Znf"/>
</dbReference>
<evidence type="ECO:0000259" key="14">
    <source>
        <dbReference type="PROSITE" id="PS52039"/>
    </source>
</evidence>
<dbReference type="PROSITE" id="PS00396">
    <property type="entry name" value="TOPO_IA_1"/>
    <property type="match status" value="1"/>
</dbReference>
<keyword evidence="3" id="KW-0479">Metal-binding</keyword>
<evidence type="ECO:0000256" key="1">
    <source>
        <dbReference type="ARBA" id="ARBA00000213"/>
    </source>
</evidence>
<feature type="region of interest" description="Disordered" evidence="12">
    <location>
        <begin position="875"/>
        <end position="895"/>
    </location>
</feature>
<dbReference type="Pfam" id="PF01396">
    <property type="entry name" value="Zn_ribbon_Top1"/>
    <property type="match status" value="2"/>
</dbReference>
<dbReference type="InterPro" id="IPR013826">
    <property type="entry name" value="Topo_IA_cen_sub3"/>
</dbReference>
<gene>
    <name evidence="11 15" type="primary">topA</name>
    <name evidence="15" type="ORF">ACFQBM_19965</name>
</gene>
<dbReference type="InterPro" id="IPR003601">
    <property type="entry name" value="Topo_IA_2"/>
</dbReference>
<dbReference type="Pfam" id="PF01751">
    <property type="entry name" value="Toprim"/>
    <property type="match status" value="1"/>
</dbReference>
<evidence type="ECO:0000259" key="13">
    <source>
        <dbReference type="PROSITE" id="PS50880"/>
    </source>
</evidence>
<dbReference type="CDD" id="cd00186">
    <property type="entry name" value="TOP1Ac"/>
    <property type="match status" value="1"/>
</dbReference>
<evidence type="ECO:0000256" key="3">
    <source>
        <dbReference type="ARBA" id="ARBA00022723"/>
    </source>
</evidence>
<dbReference type="InterPro" id="IPR006171">
    <property type="entry name" value="TOPRIM_dom"/>
</dbReference>
<keyword evidence="8 11" id="KW-0799">Topoisomerase</keyword>
<feature type="site" description="Interaction with DNA" evidence="11">
    <location>
        <position position="184"/>
    </location>
</feature>
<accession>A0ABW1YRZ1</accession>
<evidence type="ECO:0000256" key="11">
    <source>
        <dbReference type="HAMAP-Rule" id="MF_00952"/>
    </source>
</evidence>
<evidence type="ECO:0000256" key="2">
    <source>
        <dbReference type="ARBA" id="ARBA00009446"/>
    </source>
</evidence>
<dbReference type="InterPro" id="IPR013498">
    <property type="entry name" value="Topo_IA_Znf"/>
</dbReference>
<keyword evidence="10 11" id="KW-0413">Isomerase</keyword>
<dbReference type="Gene3D" id="1.10.290.10">
    <property type="entry name" value="Topoisomerase I, domain 4"/>
    <property type="match status" value="1"/>
</dbReference>
<keyword evidence="6" id="KW-0862">Zinc</keyword>
<feature type="site" description="Interaction with DNA" evidence="11">
    <location>
        <position position="519"/>
    </location>
</feature>
<proteinExistence type="inferred from homology"/>
<keyword evidence="9 11" id="KW-0238">DNA-binding</keyword>
<feature type="site" description="Interaction with DNA" evidence="11">
    <location>
        <position position="33"/>
    </location>
</feature>
<evidence type="ECO:0000256" key="10">
    <source>
        <dbReference type="ARBA" id="ARBA00023235"/>
    </source>
</evidence>
<feature type="site" description="Interaction with DNA" evidence="11">
    <location>
        <position position="180"/>
    </location>
</feature>
<dbReference type="Pfam" id="PF01131">
    <property type="entry name" value="Topoisom_bac"/>
    <property type="match status" value="1"/>
</dbReference>
<evidence type="ECO:0000256" key="6">
    <source>
        <dbReference type="ARBA" id="ARBA00022833"/>
    </source>
</evidence>
<dbReference type="Gene3D" id="3.30.65.10">
    <property type="entry name" value="Bacterial Topoisomerase I, domain 1"/>
    <property type="match status" value="3"/>
</dbReference>
<dbReference type="SUPFAM" id="SSF56712">
    <property type="entry name" value="Prokaryotic type I DNA topoisomerase"/>
    <property type="match status" value="1"/>
</dbReference>
<dbReference type="InterPro" id="IPR013825">
    <property type="entry name" value="Topo_IA_cen_sub2"/>
</dbReference>
<dbReference type="SMART" id="SM00436">
    <property type="entry name" value="TOP1Bc"/>
    <property type="match status" value="1"/>
</dbReference>
<evidence type="ECO:0000313" key="16">
    <source>
        <dbReference type="Proteomes" id="UP001596425"/>
    </source>
</evidence>
<keyword evidence="5" id="KW-0863">Zinc-finger</keyword>
<comment type="function">
    <text evidence="11">Releases the supercoiling and torsional tension of DNA, which is introduced during the DNA replication and transcription, by transiently cleaving and rejoining one strand of the DNA duplex. Introduces a single-strand break via transesterification at a target site in duplex DNA. The scissile phosphodiester is attacked by the catalytic tyrosine of the enzyme, resulting in the formation of a DNA-(5'-phosphotyrosyl)-enzyme intermediate and the expulsion of a 3'-OH DNA strand. The free DNA strand then undergoes passage around the unbroken strand, thus removing DNA supercoils. Finally, in the religation step, the DNA 3'-OH attacks the covalent intermediate to expel the active-site tyrosine and restore the DNA phosphodiester backbone.</text>
</comment>
<feature type="active site" description="O-(5'-phospho-DNA)-tyrosine intermediate" evidence="11">
    <location>
        <position position="331"/>
    </location>
</feature>
<dbReference type="NCBIfam" id="TIGR01051">
    <property type="entry name" value="topA_bact"/>
    <property type="match status" value="1"/>
</dbReference>
<evidence type="ECO:0000256" key="8">
    <source>
        <dbReference type="ARBA" id="ARBA00023029"/>
    </source>
</evidence>
<dbReference type="GO" id="GO:0003917">
    <property type="term" value="F:DNA topoisomerase type I (single strand cut, ATP-independent) activity"/>
    <property type="evidence" value="ECO:0007669"/>
    <property type="project" value="UniProtKB-EC"/>
</dbReference>
<dbReference type="PRINTS" id="PR00417">
    <property type="entry name" value="PRTPISMRASEI"/>
</dbReference>
<reference evidence="16" key="1">
    <citation type="journal article" date="2019" name="Int. J. Syst. Evol. Microbiol.">
        <title>The Global Catalogue of Microorganisms (GCM) 10K type strain sequencing project: providing services to taxonomists for standard genome sequencing and annotation.</title>
        <authorList>
            <consortium name="The Broad Institute Genomics Platform"/>
            <consortium name="The Broad Institute Genome Sequencing Center for Infectious Disease"/>
            <person name="Wu L."/>
            <person name="Ma J."/>
        </authorList>
    </citation>
    <scope>NUCLEOTIDE SEQUENCE [LARGE SCALE GENOMIC DNA]</scope>
    <source>
        <strain evidence="16">CGMCC 1.13718</strain>
    </source>
</reference>
<dbReference type="InterPro" id="IPR013824">
    <property type="entry name" value="Topo_IA_cen_sub1"/>
</dbReference>
<dbReference type="SUPFAM" id="SSF57783">
    <property type="entry name" value="Zinc beta-ribbon"/>
    <property type="match status" value="3"/>
</dbReference>
<dbReference type="InterPro" id="IPR023406">
    <property type="entry name" value="Topo_IA_AS"/>
</dbReference>
<comment type="caution">
    <text evidence="15">The sequence shown here is derived from an EMBL/GenBank/DDBJ whole genome shotgun (WGS) entry which is preliminary data.</text>
</comment>
<dbReference type="RefSeq" id="WP_193194637.1">
    <property type="nucleotide sequence ID" value="NZ_JACZFR010000063.1"/>
</dbReference>
<feature type="domain" description="Topo IA-type catalytic" evidence="14">
    <location>
        <begin position="170"/>
        <end position="587"/>
    </location>
</feature>
<sequence>MGKSLVIVESPAKAKTINKYLGKDFVVKSSVGHIRDLPTAGGNKQPVDPKERARRAAETRKLSPEAKEIYKRKKNREQLIKRMGIDPDHNWAAHYEILPGKEKVVSELRKLAANADHIYLATDLDREGEAIAWHLREAIGGDNDRYRRVVFNEITKSAIQEAFKDPGPLNINRVNAQQARRFLDRIVGYMVSPLLWEKVARGLSAGRVQSVAVRLVVEREREIRAFIPEEYWTLFADTTTSKTDALRLEVKKQAGEAFRPTNEAQASAATKALQASDFVVSARDDKPTSSKPTAPFITSTLQQAASNRLGFSVKKTMMLAQRLYEAGHITYMRTDSTNLSKEAVESAREFIGEKFGDKYLPDAPNSYSSKEGAQEAHEAIRPSDVRMQPNMLSGVERDAERLYNLIWQQFVACQMTPAQFTSTSVVVNAGDFELRARGRVIRFDGFLKVAPQVSKKDEDLVLPDVKVGEKLSLKQLDPKQHFTKPPARYSEAALVKELEKRGIGRPSTYASIISTIQDRGYVRLENRRFYAEKMGDIVTDRLSESFKDLMDYGFTANLEESLDAVADGDRGWKDLLDEFYQDFSGRLEKAQSAEGGMRRNTPTDTDIECSKCGRHMQIRTGSTGVFLGCSGYALPPKERCTNTMNLVSGDEAVDADQDEEAETRQLRDKRRCAKCGTAMDSYLVDEQRKLHICGNNPDCNGYEVEKGTFKIKGYDGPVIECDKCGSDMQLKSGRFGKYFGCTNEDCKNTRKLLKSGQPAPPKMDPVPMPELPCQKVDDHYILRDGASGLFLAASQFPKNRETRAPLVKELLPHKSEIDPKYSFLFSAPTEDDQGRDTVVRFSRKTQEQYVQSEEEGKATGWRAFYRDGKWQIEAGSKASGAKRKPAGKKAAAKSK</sequence>